<dbReference type="GO" id="GO:0070273">
    <property type="term" value="F:phosphatidylinositol-4-phosphate binding"/>
    <property type="evidence" value="ECO:0007669"/>
    <property type="project" value="TreeGrafter"/>
</dbReference>
<dbReference type="SUPFAM" id="SSF50729">
    <property type="entry name" value="PH domain-like"/>
    <property type="match status" value="1"/>
</dbReference>
<feature type="compositionally biased region" description="Polar residues" evidence="1">
    <location>
        <begin position="207"/>
        <end position="219"/>
    </location>
</feature>
<dbReference type="PANTHER" id="PTHR12752:SF3">
    <property type="entry name" value="PLECKSTRIN HOMOLOGY DOMAIN-CONTAINING FAMILY A MEMBER 5"/>
    <property type="match status" value="1"/>
</dbReference>
<dbReference type="EMBL" id="VYZH01005026">
    <property type="protein sequence ID" value="NWS48662.1"/>
    <property type="molecule type" value="Genomic_DNA"/>
</dbReference>
<dbReference type="GO" id="GO:0010314">
    <property type="term" value="F:phosphatidylinositol-5-phosphate binding"/>
    <property type="evidence" value="ECO:0007669"/>
    <property type="project" value="TreeGrafter"/>
</dbReference>
<dbReference type="OrthoDB" id="43122at2759"/>
<dbReference type="CDD" id="cd13248">
    <property type="entry name" value="PH_PEPP1_2_3"/>
    <property type="match status" value="1"/>
</dbReference>
<dbReference type="AlphaFoldDB" id="A0A7K5FUS4"/>
<dbReference type="PROSITE" id="PS50003">
    <property type="entry name" value="PH_DOMAIN"/>
    <property type="match status" value="1"/>
</dbReference>
<dbReference type="Proteomes" id="UP000562415">
    <property type="component" value="Unassembled WGS sequence"/>
</dbReference>
<dbReference type="InterPro" id="IPR001849">
    <property type="entry name" value="PH_domain"/>
</dbReference>
<name>A0A7K5FUS4_PROAR</name>
<evidence type="ECO:0000256" key="1">
    <source>
        <dbReference type="SAM" id="MobiDB-lite"/>
    </source>
</evidence>
<dbReference type="GO" id="GO:0005829">
    <property type="term" value="C:cytosol"/>
    <property type="evidence" value="ECO:0007669"/>
    <property type="project" value="TreeGrafter"/>
</dbReference>
<keyword evidence="4" id="KW-1185">Reference proteome</keyword>
<feature type="domain" description="PH" evidence="2">
    <location>
        <begin position="92"/>
        <end position="192"/>
    </location>
</feature>
<feature type="non-terminal residue" evidence="3">
    <location>
        <position position="1"/>
    </location>
</feature>
<reference evidence="3 4" key="1">
    <citation type="submission" date="2019-09" db="EMBL/GenBank/DDBJ databases">
        <title>Bird 10,000 Genomes (B10K) Project - Family phase.</title>
        <authorList>
            <person name="Zhang G."/>
        </authorList>
    </citation>
    <scope>NUCLEOTIDE SEQUENCE [LARGE SCALE GENOMIC DNA]</scope>
    <source>
        <strain evidence="3">B10K-DU-017-47</strain>
    </source>
</reference>
<dbReference type="Pfam" id="PF00169">
    <property type="entry name" value="PH"/>
    <property type="match status" value="1"/>
</dbReference>
<dbReference type="GO" id="GO:0032266">
    <property type="term" value="F:phosphatidylinositol-3-phosphate binding"/>
    <property type="evidence" value="ECO:0007669"/>
    <property type="project" value="TreeGrafter"/>
</dbReference>
<feature type="region of interest" description="Disordered" evidence="1">
    <location>
        <begin position="207"/>
        <end position="238"/>
    </location>
</feature>
<feature type="compositionally biased region" description="Basic and acidic residues" evidence="1">
    <location>
        <begin position="224"/>
        <end position="238"/>
    </location>
</feature>
<dbReference type="InterPro" id="IPR040392">
    <property type="entry name" value="PKHA4-7_PH"/>
</dbReference>
<gene>
    <name evidence="3" type="primary">Plekha5_1</name>
    <name evidence="3" type="ORF">PROATE_R14535</name>
</gene>
<sequence>SHNERKVTCKHPVTGQPSQDNCIFVVNEQTAAAMTSEEKKERPISMICEATNYNVTSDYAAHPMSPLGRVSIYVQIKIKLFSYNTSAQLINEDTKQSWLQYQPLGTGMKLWKKRWFVLSDLCLFYYRDEKEEGILGSILLPSFQISMLSAEDHINRKYAFKAAHPNMRTYYFCTDTGKEMELWMKAMTDAALVQTEPVKRIEKLTTENTSPREANSISNHRVLIKPEAHNNQRNKEVNKNEEKKALEAEKYGFQKVGQDKPLTKINSVKLNPLGSEYRTLPISTIQAGHFRPVHLNGSENKAVGLVLADAGDGGHHSAVQSHTESERVMQRTNSMLQLEQWIKIQRGKGQEEETRGIISYQTLPRNMPSHRPQALPRYPEGYRTLPRNSKARPESLCSVTPSAYDRAIGPVTAEEKRRSMRDDTMWQLYEWQQRQFYNKQTTLTRHSTLSSPKTMINISDQTMHSIPTSPSHGSIAGFQGYSPQRTYRSEVSSPVQRGDITIDRRHRTHHTKHVFVPDRRSMPAGLSLQPVTPQSLQGKTLTQEECRGTLYKYRTEELDID</sequence>
<evidence type="ECO:0000259" key="2">
    <source>
        <dbReference type="PROSITE" id="PS50003"/>
    </source>
</evidence>
<feature type="non-terminal residue" evidence="3">
    <location>
        <position position="561"/>
    </location>
</feature>
<dbReference type="InterPro" id="IPR011993">
    <property type="entry name" value="PH-like_dom_sf"/>
</dbReference>
<dbReference type="FunFam" id="2.30.29.30:FF:000083">
    <property type="entry name" value="Pleckstrin homology domain-containing family A member 5"/>
    <property type="match status" value="1"/>
</dbReference>
<dbReference type="GO" id="GO:0080025">
    <property type="term" value="F:phosphatidylinositol-3,5-bisphosphate binding"/>
    <property type="evidence" value="ECO:0007669"/>
    <property type="project" value="TreeGrafter"/>
</dbReference>
<organism evidence="3 4">
    <name type="scientific">Probosciger aterrimus</name>
    <name type="common">Palm cockatoo</name>
    <dbReference type="NCBI Taxonomy" id="141839"/>
    <lineage>
        <taxon>Eukaryota</taxon>
        <taxon>Metazoa</taxon>
        <taxon>Chordata</taxon>
        <taxon>Craniata</taxon>
        <taxon>Vertebrata</taxon>
        <taxon>Euteleostomi</taxon>
        <taxon>Archelosauria</taxon>
        <taxon>Archosauria</taxon>
        <taxon>Dinosauria</taxon>
        <taxon>Saurischia</taxon>
        <taxon>Theropoda</taxon>
        <taxon>Coelurosauria</taxon>
        <taxon>Aves</taxon>
        <taxon>Neognathae</taxon>
        <taxon>Neoaves</taxon>
        <taxon>Telluraves</taxon>
        <taxon>Australaves</taxon>
        <taxon>Psittaciformes</taxon>
        <taxon>Cacatuidae</taxon>
        <taxon>Probosciger</taxon>
    </lineage>
</organism>
<dbReference type="PANTHER" id="PTHR12752">
    <property type="entry name" value="PHOSPHOINOSITOL 3-PHOSPHATE-BINDING PROTEIN"/>
    <property type="match status" value="1"/>
</dbReference>
<protein>
    <submittedName>
        <fullName evidence="3">PKHA5 protein</fullName>
    </submittedName>
</protein>
<accession>A0A7K5FUS4</accession>
<dbReference type="SMART" id="SM00233">
    <property type="entry name" value="PH"/>
    <property type="match status" value="1"/>
</dbReference>
<proteinExistence type="predicted"/>
<comment type="caution">
    <text evidence="3">The sequence shown here is derived from an EMBL/GenBank/DDBJ whole genome shotgun (WGS) entry which is preliminary data.</text>
</comment>
<evidence type="ECO:0000313" key="3">
    <source>
        <dbReference type="EMBL" id="NWS48662.1"/>
    </source>
</evidence>
<feature type="region of interest" description="Disordered" evidence="1">
    <location>
        <begin position="363"/>
        <end position="395"/>
    </location>
</feature>
<evidence type="ECO:0000313" key="4">
    <source>
        <dbReference type="Proteomes" id="UP000562415"/>
    </source>
</evidence>
<dbReference type="Gene3D" id="2.30.29.30">
    <property type="entry name" value="Pleckstrin-homology domain (PH domain)/Phosphotyrosine-binding domain (PTB)"/>
    <property type="match status" value="1"/>
</dbReference>